<dbReference type="AlphaFoldDB" id="A0A6J4JQ52"/>
<proteinExistence type="predicted"/>
<sequence>CAASSLWPSRLRPRRLPPAQHRGLSGTRACPGGRRWCRRLIRSAPVRTRRATISASSRPSP</sequence>
<feature type="non-terminal residue" evidence="2">
    <location>
        <position position="1"/>
    </location>
</feature>
<organism evidence="2">
    <name type="scientific">uncultured Craurococcus sp</name>
    <dbReference type="NCBI Taxonomy" id="1135998"/>
    <lineage>
        <taxon>Bacteria</taxon>
        <taxon>Pseudomonadati</taxon>
        <taxon>Pseudomonadota</taxon>
        <taxon>Alphaproteobacteria</taxon>
        <taxon>Acetobacterales</taxon>
        <taxon>Acetobacteraceae</taxon>
        <taxon>Craurococcus</taxon>
        <taxon>environmental samples</taxon>
    </lineage>
</organism>
<dbReference type="EMBL" id="CADCTD010000177">
    <property type="protein sequence ID" value="CAA9284511.1"/>
    <property type="molecule type" value="Genomic_DNA"/>
</dbReference>
<feature type="non-terminal residue" evidence="2">
    <location>
        <position position="61"/>
    </location>
</feature>
<reference evidence="2" key="1">
    <citation type="submission" date="2020-02" db="EMBL/GenBank/DDBJ databases">
        <authorList>
            <person name="Meier V. D."/>
        </authorList>
    </citation>
    <scope>NUCLEOTIDE SEQUENCE</scope>
    <source>
        <strain evidence="2">AVDCRST_MAG27</strain>
    </source>
</reference>
<gene>
    <name evidence="2" type="ORF">AVDCRST_MAG27-4122</name>
</gene>
<feature type="region of interest" description="Disordered" evidence="1">
    <location>
        <begin position="1"/>
        <end position="28"/>
    </location>
</feature>
<name>A0A6J4JQ52_9PROT</name>
<accession>A0A6J4JQ52</accession>
<evidence type="ECO:0000256" key="1">
    <source>
        <dbReference type="SAM" id="MobiDB-lite"/>
    </source>
</evidence>
<feature type="compositionally biased region" description="Low complexity" evidence="1">
    <location>
        <begin position="1"/>
        <end position="10"/>
    </location>
</feature>
<protein>
    <submittedName>
        <fullName evidence="2">Uncharacterized protein</fullName>
    </submittedName>
</protein>
<evidence type="ECO:0000313" key="2">
    <source>
        <dbReference type="EMBL" id="CAA9284511.1"/>
    </source>
</evidence>